<proteinExistence type="predicted"/>
<name>A0A2K0TFH0_9HYPO</name>
<dbReference type="EMBL" id="MTYH01000035">
    <property type="protein sequence ID" value="PNP44273.1"/>
    <property type="molecule type" value="Genomic_DNA"/>
</dbReference>
<evidence type="ECO:0000313" key="1">
    <source>
        <dbReference type="EMBL" id="PNP44273.1"/>
    </source>
</evidence>
<reference evidence="1 2" key="1">
    <citation type="submission" date="2017-02" db="EMBL/GenBank/DDBJ databases">
        <title>Genomes of Trichoderma spp. with biocontrol activity.</title>
        <authorList>
            <person name="Gardiner D."/>
            <person name="Kazan K."/>
            <person name="Vos C."/>
            <person name="Harvey P."/>
        </authorList>
    </citation>
    <scope>NUCLEOTIDE SEQUENCE [LARGE SCALE GENOMIC DNA]</scope>
    <source>
        <strain evidence="1 2">A5MH</strain>
    </source>
</reference>
<accession>A0A2K0TFH0</accession>
<dbReference type="Proteomes" id="UP000236546">
    <property type="component" value="Unassembled WGS sequence"/>
</dbReference>
<organism evidence="1 2">
    <name type="scientific">Trichoderma gamsii</name>
    <dbReference type="NCBI Taxonomy" id="398673"/>
    <lineage>
        <taxon>Eukaryota</taxon>
        <taxon>Fungi</taxon>
        <taxon>Dikarya</taxon>
        <taxon>Ascomycota</taxon>
        <taxon>Pezizomycotina</taxon>
        <taxon>Sordariomycetes</taxon>
        <taxon>Hypocreomycetidae</taxon>
        <taxon>Hypocreales</taxon>
        <taxon>Hypocreaceae</taxon>
        <taxon>Trichoderma</taxon>
    </lineage>
</organism>
<comment type="caution">
    <text evidence="1">The sequence shown here is derived from an EMBL/GenBank/DDBJ whole genome shotgun (WGS) entry which is preliminary data.</text>
</comment>
<gene>
    <name evidence="1" type="ORF">TGAMA5MH_03879</name>
</gene>
<evidence type="ECO:0000313" key="2">
    <source>
        <dbReference type="Proteomes" id="UP000236546"/>
    </source>
</evidence>
<dbReference type="AlphaFoldDB" id="A0A2K0TFH0"/>
<protein>
    <submittedName>
        <fullName evidence="1">Uncharacterized protein</fullName>
    </submittedName>
</protein>
<sequence>MSNRSRRHLTYNIQLITVDAKREGNTVYKLVHRSLAAKQFLVLVEDVAGSPRQPPIVRVKQRQEV</sequence>